<feature type="compositionally biased region" description="Polar residues" evidence="1">
    <location>
        <begin position="1"/>
        <end position="10"/>
    </location>
</feature>
<accession>A0A7S3EX12</accession>
<feature type="region of interest" description="Disordered" evidence="1">
    <location>
        <begin position="1"/>
        <end position="54"/>
    </location>
</feature>
<dbReference type="AlphaFoldDB" id="A0A7S3EX12"/>
<evidence type="ECO:0000256" key="1">
    <source>
        <dbReference type="SAM" id="MobiDB-lite"/>
    </source>
</evidence>
<name>A0A7S3EX12_9EUKA</name>
<feature type="compositionally biased region" description="Acidic residues" evidence="1">
    <location>
        <begin position="35"/>
        <end position="46"/>
    </location>
</feature>
<evidence type="ECO:0000313" key="2">
    <source>
        <dbReference type="EMBL" id="CAE0113420.1"/>
    </source>
</evidence>
<proteinExistence type="predicted"/>
<reference evidence="2" key="1">
    <citation type="submission" date="2021-01" db="EMBL/GenBank/DDBJ databases">
        <authorList>
            <person name="Corre E."/>
            <person name="Pelletier E."/>
            <person name="Niang G."/>
            <person name="Scheremetjew M."/>
            <person name="Finn R."/>
            <person name="Kale V."/>
            <person name="Holt S."/>
            <person name="Cochrane G."/>
            <person name="Meng A."/>
            <person name="Brown T."/>
            <person name="Cohen L."/>
        </authorList>
    </citation>
    <scope>NUCLEOTIDE SEQUENCE</scope>
    <source>
        <strain evidence="2">CCMP281</strain>
    </source>
</reference>
<organism evidence="2">
    <name type="scientific">Haptolina ericina</name>
    <dbReference type="NCBI Taxonomy" id="156174"/>
    <lineage>
        <taxon>Eukaryota</taxon>
        <taxon>Haptista</taxon>
        <taxon>Haptophyta</taxon>
        <taxon>Prymnesiophyceae</taxon>
        <taxon>Prymnesiales</taxon>
        <taxon>Prymnesiaceae</taxon>
        <taxon>Haptolina</taxon>
    </lineage>
</organism>
<protein>
    <submittedName>
        <fullName evidence="2">Uncharacterized protein</fullName>
    </submittedName>
</protein>
<sequence>MNDGSASNPINIDDESGGQGRRRSHAVEQAPKEGADEEAYFSEGEPESPVPQRLVEDERAGFDFSGTVCAYAGQPLCPRCSQPLKPTWDARREEIVVERAVLLRWVIYHEGCARQTGQYAGTLVG</sequence>
<dbReference type="EMBL" id="HBHX01025244">
    <property type="protein sequence ID" value="CAE0113420.1"/>
    <property type="molecule type" value="Transcribed_RNA"/>
</dbReference>
<gene>
    <name evidence="2" type="ORF">HERI1096_LOCUS14080</name>
</gene>